<keyword evidence="3" id="KW-1185">Reference proteome</keyword>
<reference evidence="2" key="1">
    <citation type="submission" date="2023-03" db="EMBL/GenBank/DDBJ databases">
        <authorList>
            <person name="Steffen K."/>
            <person name="Cardenas P."/>
        </authorList>
    </citation>
    <scope>NUCLEOTIDE SEQUENCE</scope>
</reference>
<keyword evidence="1" id="KW-0472">Membrane</keyword>
<evidence type="ECO:0000256" key="1">
    <source>
        <dbReference type="SAM" id="Phobius"/>
    </source>
</evidence>
<dbReference type="Proteomes" id="UP001174909">
    <property type="component" value="Unassembled WGS sequence"/>
</dbReference>
<proteinExistence type="predicted"/>
<sequence length="112" mass="12576">MCFIHWNCHWQYCYLHYFSRLLHLESFSRGETCVLTCNGMERHPNVAKASQPGKLSTSNVAMIVIGLLFFIAGVGISVVVVILLSQRTTKGTAWCFPTLFLVIVTPVLETVL</sequence>
<dbReference type="AlphaFoldDB" id="A0AA35RWM1"/>
<name>A0AA35RWM1_GEOBA</name>
<accession>A0AA35RWM1</accession>
<evidence type="ECO:0000313" key="2">
    <source>
        <dbReference type="EMBL" id="CAI8017717.1"/>
    </source>
</evidence>
<organism evidence="2 3">
    <name type="scientific">Geodia barretti</name>
    <name type="common">Barrett's horny sponge</name>
    <dbReference type="NCBI Taxonomy" id="519541"/>
    <lineage>
        <taxon>Eukaryota</taxon>
        <taxon>Metazoa</taxon>
        <taxon>Porifera</taxon>
        <taxon>Demospongiae</taxon>
        <taxon>Heteroscleromorpha</taxon>
        <taxon>Tetractinellida</taxon>
        <taxon>Astrophorina</taxon>
        <taxon>Geodiidae</taxon>
        <taxon>Geodia</taxon>
    </lineage>
</organism>
<feature type="transmembrane region" description="Helical" evidence="1">
    <location>
        <begin position="91"/>
        <end position="108"/>
    </location>
</feature>
<keyword evidence="1" id="KW-0812">Transmembrane</keyword>
<gene>
    <name evidence="2" type="ORF">GBAR_LOCUS10712</name>
</gene>
<protein>
    <submittedName>
        <fullName evidence="2">Uncharacterized protein</fullName>
    </submittedName>
</protein>
<evidence type="ECO:0000313" key="3">
    <source>
        <dbReference type="Proteomes" id="UP001174909"/>
    </source>
</evidence>
<feature type="transmembrane region" description="Helical" evidence="1">
    <location>
        <begin position="60"/>
        <end position="84"/>
    </location>
</feature>
<dbReference type="EMBL" id="CASHTH010001650">
    <property type="protein sequence ID" value="CAI8017717.1"/>
    <property type="molecule type" value="Genomic_DNA"/>
</dbReference>
<keyword evidence="1" id="KW-1133">Transmembrane helix</keyword>
<comment type="caution">
    <text evidence="2">The sequence shown here is derived from an EMBL/GenBank/DDBJ whole genome shotgun (WGS) entry which is preliminary data.</text>
</comment>